<dbReference type="GO" id="GO:0000287">
    <property type="term" value="F:magnesium ion binding"/>
    <property type="evidence" value="ECO:0007669"/>
    <property type="project" value="UniProtKB-UniRule"/>
</dbReference>
<evidence type="ECO:0000256" key="3">
    <source>
        <dbReference type="ARBA" id="ARBA00007812"/>
    </source>
</evidence>
<dbReference type="Pfam" id="PF00205">
    <property type="entry name" value="TPP_enzyme_M"/>
    <property type="match status" value="1"/>
</dbReference>
<dbReference type="SUPFAM" id="SSF52467">
    <property type="entry name" value="DHS-like NAD/FAD-binding domain"/>
    <property type="match status" value="1"/>
</dbReference>
<evidence type="ECO:0000256" key="10">
    <source>
        <dbReference type="ARBA" id="ARBA00022842"/>
    </source>
</evidence>
<keyword evidence="19" id="KW-1185">Reference proteome</keyword>
<dbReference type="PANTHER" id="PTHR18968">
    <property type="entry name" value="THIAMINE PYROPHOSPHATE ENZYMES"/>
    <property type="match status" value="1"/>
</dbReference>
<dbReference type="Gene3D" id="3.40.50.1220">
    <property type="entry name" value="TPP-binding domain"/>
    <property type="match status" value="1"/>
</dbReference>
<dbReference type="InterPro" id="IPR012846">
    <property type="entry name" value="Acetolactate_synth_lsu"/>
</dbReference>
<dbReference type="InterPro" id="IPR029035">
    <property type="entry name" value="DHS-like_NAD/FAD-binding_dom"/>
</dbReference>
<organism evidence="18 19">
    <name type="scientific">Microvirga subterranea</name>
    <dbReference type="NCBI Taxonomy" id="186651"/>
    <lineage>
        <taxon>Bacteria</taxon>
        <taxon>Pseudomonadati</taxon>
        <taxon>Pseudomonadota</taxon>
        <taxon>Alphaproteobacteria</taxon>
        <taxon>Hyphomicrobiales</taxon>
        <taxon>Methylobacteriaceae</taxon>
        <taxon>Microvirga</taxon>
    </lineage>
</organism>
<evidence type="ECO:0000256" key="14">
    <source>
        <dbReference type="RuleBase" id="RU003591"/>
    </source>
</evidence>
<sequence>MSETMTGAEMVIRALQDQGVEHIFGYPGGAVLPIYDALFHQDKVKHILVRHEQGAVHAAEGYARSSGKVGVVLVTSGPGATNAVTGLADAMMDSIPVVCITGQVPTHLIGSDAFQECDTVGITRHCTKHNYLVKSIEDLPRILHEAFYVASNGRPGPVVIDLPKDIQFKAGSYARPVNNQHKTYRPTVKGDMDKIRAAIELMANAKRPVFYTGGGVINSGPHAAALLRELVRLTGFPITSTLMGLGAYPASDPLFLGMLGMHGTYEANLAMHECDVMINIGARFDDRITGRLDAFSPYSKRIHVDIDPSSINKNVKVDIPIVGDCAHVLEDMVRLWRQTAPQQDMVALKEWMGKVEGWRARNCLAYRPSAETIKPQFAIQRLYELTKGRETYVTTEVGQHQMWAAQYFKFEDPNRWMTSGGLGTMGYGLPAAIGAQLANPKALVVDIAGEASILMNMQEMSTAVQYRLPVKIFILNNEYMGMVRQWQELLHGGRYSQSYSESLPDFVKLAEAYGGVGMRCDKPADLDAAITEMINIDRPVIFDCIVDKTENCFPMIPSGKAHNEMLLNDYLGETGTDIGSVIDEKGKMLV</sequence>
<evidence type="ECO:0000313" key="18">
    <source>
        <dbReference type="EMBL" id="RDI60756.1"/>
    </source>
</evidence>
<dbReference type="Proteomes" id="UP000254925">
    <property type="component" value="Unassembled WGS sequence"/>
</dbReference>
<evidence type="ECO:0000259" key="17">
    <source>
        <dbReference type="Pfam" id="PF02776"/>
    </source>
</evidence>
<evidence type="ECO:0000256" key="7">
    <source>
        <dbReference type="ARBA" id="ARBA00022679"/>
    </source>
</evidence>
<comment type="catalytic activity">
    <reaction evidence="13 14">
        <text>2 pyruvate + H(+) = (2S)-2-acetolactate + CO2</text>
        <dbReference type="Rhea" id="RHEA:25249"/>
        <dbReference type="ChEBI" id="CHEBI:15361"/>
        <dbReference type="ChEBI" id="CHEBI:15378"/>
        <dbReference type="ChEBI" id="CHEBI:16526"/>
        <dbReference type="ChEBI" id="CHEBI:58476"/>
        <dbReference type="EC" id="2.2.1.6"/>
    </reaction>
</comment>
<keyword evidence="10 14" id="KW-0460">Magnesium</keyword>
<dbReference type="PANTHER" id="PTHR18968:SF13">
    <property type="entry name" value="ACETOLACTATE SYNTHASE CATALYTIC SUBUNIT, MITOCHONDRIAL"/>
    <property type="match status" value="1"/>
</dbReference>
<dbReference type="Gene3D" id="3.40.50.970">
    <property type="match status" value="2"/>
</dbReference>
<keyword evidence="7 14" id="KW-0808">Transferase</keyword>
<evidence type="ECO:0000256" key="6">
    <source>
        <dbReference type="ARBA" id="ARBA00022630"/>
    </source>
</evidence>
<dbReference type="FunFam" id="3.40.50.1220:FF:000008">
    <property type="entry name" value="Acetolactate synthase"/>
    <property type="match status" value="1"/>
</dbReference>
<dbReference type="OrthoDB" id="4494979at2"/>
<evidence type="ECO:0000256" key="4">
    <source>
        <dbReference type="ARBA" id="ARBA00013145"/>
    </source>
</evidence>
<evidence type="ECO:0000256" key="9">
    <source>
        <dbReference type="ARBA" id="ARBA00022827"/>
    </source>
</evidence>
<dbReference type="InterPro" id="IPR045229">
    <property type="entry name" value="TPP_enz"/>
</dbReference>
<proteinExistence type="inferred from homology"/>
<dbReference type="FunFam" id="3.40.50.970:FF:000016">
    <property type="entry name" value="Acetolactate synthase"/>
    <property type="match status" value="1"/>
</dbReference>
<dbReference type="FunFam" id="3.40.50.970:FF:000007">
    <property type="entry name" value="Acetolactate synthase"/>
    <property type="match status" value="1"/>
</dbReference>
<comment type="caution">
    <text evidence="18">The sequence shown here is derived from an EMBL/GenBank/DDBJ whole genome shotgun (WGS) entry which is preliminary data.</text>
</comment>
<dbReference type="NCBIfam" id="TIGR00118">
    <property type="entry name" value="acolac_lg"/>
    <property type="match status" value="1"/>
</dbReference>
<dbReference type="UniPathway" id="UPA00049">
    <property type="reaction ID" value="UER00059"/>
</dbReference>
<dbReference type="NCBIfam" id="NF006581">
    <property type="entry name" value="PRK09107.1"/>
    <property type="match status" value="1"/>
</dbReference>
<dbReference type="GO" id="GO:0009097">
    <property type="term" value="P:isoleucine biosynthetic process"/>
    <property type="evidence" value="ECO:0007669"/>
    <property type="project" value="UniProtKB-UniPathway"/>
</dbReference>
<evidence type="ECO:0000256" key="2">
    <source>
        <dbReference type="ARBA" id="ARBA00005025"/>
    </source>
</evidence>
<evidence type="ECO:0000256" key="13">
    <source>
        <dbReference type="ARBA" id="ARBA00048670"/>
    </source>
</evidence>
<dbReference type="InterPro" id="IPR012000">
    <property type="entry name" value="Thiamin_PyroP_enz_cen_dom"/>
</dbReference>
<dbReference type="UniPathway" id="UPA00047">
    <property type="reaction ID" value="UER00055"/>
</dbReference>
<dbReference type="GO" id="GO:0030976">
    <property type="term" value="F:thiamine pyrophosphate binding"/>
    <property type="evidence" value="ECO:0007669"/>
    <property type="project" value="UniProtKB-UniRule"/>
</dbReference>
<dbReference type="SUPFAM" id="SSF52518">
    <property type="entry name" value="Thiamin diphosphate-binding fold (THDP-binding)"/>
    <property type="match status" value="2"/>
</dbReference>
<reference evidence="18 19" key="1">
    <citation type="submission" date="2018-07" db="EMBL/GenBank/DDBJ databases">
        <title>Genomic Encyclopedia of Type Strains, Phase IV (KMG-IV): sequencing the most valuable type-strain genomes for metagenomic binning, comparative biology and taxonomic classification.</title>
        <authorList>
            <person name="Goeker M."/>
        </authorList>
    </citation>
    <scope>NUCLEOTIDE SEQUENCE [LARGE SCALE GENOMIC DNA]</scope>
    <source>
        <strain evidence="18 19">DSM 14364</strain>
    </source>
</reference>
<dbReference type="Pfam" id="PF02776">
    <property type="entry name" value="TPP_enzyme_N"/>
    <property type="match status" value="1"/>
</dbReference>
<dbReference type="EMBL" id="QQBB01000002">
    <property type="protein sequence ID" value="RDI60756.1"/>
    <property type="molecule type" value="Genomic_DNA"/>
</dbReference>
<keyword evidence="12 14" id="KW-0100">Branched-chain amino acid biosynthesis</keyword>
<dbReference type="GO" id="GO:0009099">
    <property type="term" value="P:L-valine biosynthetic process"/>
    <property type="evidence" value="ECO:0007669"/>
    <property type="project" value="UniProtKB-UniPathway"/>
</dbReference>
<dbReference type="GO" id="GO:0003984">
    <property type="term" value="F:acetolactate synthase activity"/>
    <property type="evidence" value="ECO:0007669"/>
    <property type="project" value="UniProtKB-EC"/>
</dbReference>
<dbReference type="AlphaFoldDB" id="A0A370HQC3"/>
<keyword evidence="8 14" id="KW-0479">Metal-binding</keyword>
<dbReference type="CDD" id="cd02015">
    <property type="entry name" value="TPP_AHAS"/>
    <property type="match status" value="1"/>
</dbReference>
<dbReference type="InterPro" id="IPR011766">
    <property type="entry name" value="TPP_enzyme_TPP-bd"/>
</dbReference>
<dbReference type="InterPro" id="IPR039368">
    <property type="entry name" value="AHAS_TPP"/>
</dbReference>
<gene>
    <name evidence="18" type="ORF">DES45_102143</name>
</gene>
<keyword evidence="11 14" id="KW-0786">Thiamine pyrophosphate</keyword>
<dbReference type="RefSeq" id="WP_114768974.1">
    <property type="nucleotide sequence ID" value="NZ_QQBB01000002.1"/>
</dbReference>
<evidence type="ECO:0000313" key="19">
    <source>
        <dbReference type="Proteomes" id="UP000254925"/>
    </source>
</evidence>
<accession>A0A370HQC3</accession>
<dbReference type="CDD" id="cd07035">
    <property type="entry name" value="TPP_PYR_POX_like"/>
    <property type="match status" value="1"/>
</dbReference>
<dbReference type="GO" id="GO:0050660">
    <property type="term" value="F:flavin adenine dinucleotide binding"/>
    <property type="evidence" value="ECO:0007669"/>
    <property type="project" value="InterPro"/>
</dbReference>
<dbReference type="GO" id="GO:0005948">
    <property type="term" value="C:acetolactate synthase complex"/>
    <property type="evidence" value="ECO:0007669"/>
    <property type="project" value="TreeGrafter"/>
</dbReference>
<comment type="pathway">
    <text evidence="1 14">Amino-acid biosynthesis; L-isoleucine biosynthesis; L-isoleucine from 2-oxobutanoate: step 1/4.</text>
</comment>
<keyword evidence="9" id="KW-0274">FAD</keyword>
<comment type="cofactor">
    <cofactor evidence="14">
        <name>thiamine diphosphate</name>
        <dbReference type="ChEBI" id="CHEBI:58937"/>
    </cofactor>
    <text evidence="14">Binds 1 thiamine pyrophosphate per subunit.</text>
</comment>
<comment type="cofactor">
    <cofactor evidence="14">
        <name>Mg(2+)</name>
        <dbReference type="ChEBI" id="CHEBI:18420"/>
    </cofactor>
    <text evidence="14">Binds 1 Mg(2+) ion per subunit.</text>
</comment>
<keyword evidence="6" id="KW-0285">Flavoprotein</keyword>
<evidence type="ECO:0000256" key="1">
    <source>
        <dbReference type="ARBA" id="ARBA00004974"/>
    </source>
</evidence>
<dbReference type="EC" id="2.2.1.6" evidence="4 14"/>
<evidence type="ECO:0000259" key="16">
    <source>
        <dbReference type="Pfam" id="PF02775"/>
    </source>
</evidence>
<keyword evidence="5 14" id="KW-0028">Amino-acid biosynthesis</keyword>
<evidence type="ECO:0000256" key="12">
    <source>
        <dbReference type="ARBA" id="ARBA00023304"/>
    </source>
</evidence>
<evidence type="ECO:0000256" key="11">
    <source>
        <dbReference type="ARBA" id="ARBA00023052"/>
    </source>
</evidence>
<feature type="domain" description="Thiamine pyrophosphate enzyme TPP-binding" evidence="16">
    <location>
        <begin position="397"/>
        <end position="544"/>
    </location>
</feature>
<feature type="domain" description="Thiamine pyrophosphate enzyme central" evidence="15">
    <location>
        <begin position="195"/>
        <end position="331"/>
    </location>
</feature>
<name>A0A370HQC3_9HYPH</name>
<evidence type="ECO:0000259" key="15">
    <source>
        <dbReference type="Pfam" id="PF00205"/>
    </source>
</evidence>
<dbReference type="InterPro" id="IPR012001">
    <property type="entry name" value="Thiamin_PyroP_enz_TPP-bd_dom"/>
</dbReference>
<comment type="pathway">
    <text evidence="2 14">Amino-acid biosynthesis; L-valine biosynthesis; L-valine from pyruvate: step 1/4.</text>
</comment>
<feature type="domain" description="Thiamine pyrophosphate enzyme N-terminal TPP-binding" evidence="17">
    <location>
        <begin position="5"/>
        <end position="121"/>
    </location>
</feature>
<evidence type="ECO:0000256" key="5">
    <source>
        <dbReference type="ARBA" id="ARBA00022605"/>
    </source>
</evidence>
<evidence type="ECO:0000256" key="8">
    <source>
        <dbReference type="ARBA" id="ARBA00022723"/>
    </source>
</evidence>
<comment type="similarity">
    <text evidence="3 14">Belongs to the TPP enzyme family.</text>
</comment>
<dbReference type="InterPro" id="IPR029061">
    <property type="entry name" value="THDP-binding"/>
</dbReference>
<dbReference type="Pfam" id="PF02775">
    <property type="entry name" value="TPP_enzyme_C"/>
    <property type="match status" value="1"/>
</dbReference>
<protein>
    <recommendedName>
        <fullName evidence="4 14">Acetolactate synthase</fullName>
        <ecNumber evidence="4 14">2.2.1.6</ecNumber>
    </recommendedName>
</protein>